<evidence type="ECO:0000313" key="2">
    <source>
        <dbReference type="Proteomes" id="UP000599179"/>
    </source>
</evidence>
<reference evidence="2" key="1">
    <citation type="journal article" date="2019" name="Int. J. Syst. Evol. Microbiol.">
        <title>The Global Catalogue of Microorganisms (GCM) 10K type strain sequencing project: providing services to taxonomists for standard genome sequencing and annotation.</title>
        <authorList>
            <consortium name="The Broad Institute Genomics Platform"/>
            <consortium name="The Broad Institute Genome Sequencing Center for Infectious Disease"/>
            <person name="Wu L."/>
            <person name="Ma J."/>
        </authorList>
    </citation>
    <scope>NUCLEOTIDE SEQUENCE [LARGE SCALE GENOMIC DNA]</scope>
    <source>
        <strain evidence="2">CGMCC 1.12931</strain>
    </source>
</reference>
<dbReference type="EMBL" id="BMGM01000002">
    <property type="protein sequence ID" value="GGE28636.1"/>
    <property type="molecule type" value="Genomic_DNA"/>
</dbReference>
<name>A0ABQ1SCY9_9FLAO</name>
<dbReference type="Gene3D" id="3.40.390.10">
    <property type="entry name" value="Collagenase (Catalytic Domain)"/>
    <property type="match status" value="1"/>
</dbReference>
<comment type="caution">
    <text evidence="1">The sequence shown here is derived from an EMBL/GenBank/DDBJ whole genome shotgun (WGS) entry which is preliminary data.</text>
</comment>
<gene>
    <name evidence="1" type="ORF">GCM10010832_06610</name>
</gene>
<evidence type="ECO:0008006" key="3">
    <source>
        <dbReference type="Google" id="ProtNLM"/>
    </source>
</evidence>
<protein>
    <recommendedName>
        <fullName evidence="3">Zinc-dependent peptidase</fullName>
    </recommendedName>
</protein>
<dbReference type="InterPro" id="IPR010384">
    <property type="entry name" value="MtfA_fam"/>
</dbReference>
<proteinExistence type="predicted"/>
<dbReference type="InterPro" id="IPR024079">
    <property type="entry name" value="MetalloPept_cat_dom_sf"/>
</dbReference>
<dbReference type="PANTHER" id="PTHR30164:SF2">
    <property type="entry name" value="PROTEIN MTFA"/>
    <property type="match status" value="1"/>
</dbReference>
<organism evidence="1 2">
    <name type="scientific">Psychroflexus planctonicus</name>
    <dbReference type="NCBI Taxonomy" id="1526575"/>
    <lineage>
        <taxon>Bacteria</taxon>
        <taxon>Pseudomonadati</taxon>
        <taxon>Bacteroidota</taxon>
        <taxon>Flavobacteriia</taxon>
        <taxon>Flavobacteriales</taxon>
        <taxon>Flavobacteriaceae</taxon>
        <taxon>Psychroflexus</taxon>
    </lineage>
</organism>
<dbReference type="Proteomes" id="UP000599179">
    <property type="component" value="Unassembled WGS sequence"/>
</dbReference>
<dbReference type="PANTHER" id="PTHR30164">
    <property type="entry name" value="MTFA PEPTIDASE"/>
    <property type="match status" value="1"/>
</dbReference>
<accession>A0ABQ1SCY9</accession>
<dbReference type="Pfam" id="PF06167">
    <property type="entry name" value="Peptidase_M90"/>
    <property type="match status" value="1"/>
</dbReference>
<sequence length="165" mass="19897">MLTFGYRNYTIKSLERFIIYLDVFKSKINKAYHKGEFNPAYKAVVLSWKDFLEGYNIDNDNFNLGIHEMVHAMHFDFLKPNNDSISAILFERYYKKIKQLLQNNPTYRQNLVSSKYLRNYAFTNNFEFIAVLIESFFETPQELKNQFPEMYSYVKKMLNFNFKGY</sequence>
<dbReference type="SUPFAM" id="SSF55486">
    <property type="entry name" value="Metalloproteases ('zincins'), catalytic domain"/>
    <property type="match status" value="1"/>
</dbReference>
<keyword evidence="2" id="KW-1185">Reference proteome</keyword>
<evidence type="ECO:0000313" key="1">
    <source>
        <dbReference type="EMBL" id="GGE28636.1"/>
    </source>
</evidence>
<dbReference type="CDD" id="cd20170">
    <property type="entry name" value="Peptidase_M90-like"/>
    <property type="match status" value="1"/>
</dbReference>